<dbReference type="EMBL" id="JTDF01002997">
    <property type="protein sequence ID" value="KAF8568227.1"/>
    <property type="molecule type" value="Genomic_DNA"/>
</dbReference>
<organism evidence="1 2">
    <name type="scientific">Paragonimus westermani</name>
    <dbReference type="NCBI Taxonomy" id="34504"/>
    <lineage>
        <taxon>Eukaryota</taxon>
        <taxon>Metazoa</taxon>
        <taxon>Spiralia</taxon>
        <taxon>Lophotrochozoa</taxon>
        <taxon>Platyhelminthes</taxon>
        <taxon>Trematoda</taxon>
        <taxon>Digenea</taxon>
        <taxon>Plagiorchiida</taxon>
        <taxon>Troglotremata</taxon>
        <taxon>Troglotrematidae</taxon>
        <taxon>Paragonimus</taxon>
    </lineage>
</organism>
<dbReference type="OrthoDB" id="10362040at2759"/>
<protein>
    <submittedName>
        <fullName evidence="1">Uncharacterized protein</fullName>
    </submittedName>
</protein>
<reference evidence="1 2" key="1">
    <citation type="submission" date="2019-07" db="EMBL/GenBank/DDBJ databases">
        <title>Annotation for the trematode Paragonimus westermani.</title>
        <authorList>
            <person name="Choi Y.-J."/>
        </authorList>
    </citation>
    <scope>NUCLEOTIDE SEQUENCE [LARGE SCALE GENOMIC DNA]</scope>
    <source>
        <strain evidence="1">180907_Pwestermani</strain>
    </source>
</reference>
<accession>A0A8T0DND3</accession>
<dbReference type="Proteomes" id="UP000699462">
    <property type="component" value="Unassembled WGS sequence"/>
</dbReference>
<proteinExistence type="predicted"/>
<dbReference type="AlphaFoldDB" id="A0A8T0DND3"/>
<evidence type="ECO:0000313" key="2">
    <source>
        <dbReference type="Proteomes" id="UP000699462"/>
    </source>
</evidence>
<sequence length="89" mass="10306">MWCQSKDKKQARRDRTFFGLTNQMRTAHTIVCHTHGTATTSTIDQRNKSVRLGRYRIGTVLKFPTFILITRTHAYSSVILFEQSTLVCQ</sequence>
<evidence type="ECO:0000313" key="1">
    <source>
        <dbReference type="EMBL" id="KAF8568227.1"/>
    </source>
</evidence>
<keyword evidence="2" id="KW-1185">Reference proteome</keyword>
<name>A0A8T0DND3_9TREM</name>
<gene>
    <name evidence="1" type="ORF">P879_06179</name>
</gene>
<comment type="caution">
    <text evidence="1">The sequence shown here is derived from an EMBL/GenBank/DDBJ whole genome shotgun (WGS) entry which is preliminary data.</text>
</comment>